<proteinExistence type="predicted"/>
<protein>
    <submittedName>
        <fullName evidence="1">Uncharacterized protein</fullName>
    </submittedName>
</protein>
<dbReference type="Gene3D" id="1.10.1220.10">
    <property type="entry name" value="Met repressor-like"/>
    <property type="match status" value="1"/>
</dbReference>
<comment type="caution">
    <text evidence="1">The sequence shown here is derived from an EMBL/GenBank/DDBJ whole genome shotgun (WGS) entry which is preliminary data.</text>
</comment>
<gene>
    <name evidence="1" type="ORF">HBO33_24695</name>
</gene>
<dbReference type="InterPro" id="IPR013321">
    <property type="entry name" value="Arc_rbn_hlx_hlx"/>
</dbReference>
<evidence type="ECO:0000313" key="1">
    <source>
        <dbReference type="EMBL" id="NNA98365.1"/>
    </source>
</evidence>
<dbReference type="InterPro" id="IPR015354">
    <property type="entry name" value="DNA_partition_ParG"/>
</dbReference>
<dbReference type="InterPro" id="IPR010985">
    <property type="entry name" value="Ribbon_hlx_hlx"/>
</dbReference>
<dbReference type="RefSeq" id="WP_038445811.1">
    <property type="nucleotide sequence ID" value="NZ_CBCRYT010000090.1"/>
</dbReference>
<sequence length="180" mass="20569">MNIIIIHSVKHDSEDGLRFVVAEFTVDGELYGHRLADGGLLDRSSLDLDHETLNAIQEALDEFIHDQAVDTELYDIDELTQQAQLLGYRQGKRYVLDQIGETVQLVEVTERYRTPVAAFNNRTECALWLQLNEPQLGKGPVKRVNANIPEALHDDFKALCVRRKVDMQDVLAKLIVQWMQ</sequence>
<name>A0A7Y1MU68_9PSED</name>
<evidence type="ECO:0000313" key="2">
    <source>
        <dbReference type="Proteomes" id="UP000542111"/>
    </source>
</evidence>
<dbReference type="SUPFAM" id="SSF47598">
    <property type="entry name" value="Ribbon-helix-helix"/>
    <property type="match status" value="1"/>
</dbReference>
<reference evidence="1 2" key="1">
    <citation type="journal article" date="2020" name="Front. Microbiol.">
        <title>Genetic Organization of the aprX-lipA2 Operon Affects the Proteolytic Potential of Pseudomonas Species in Milk.</title>
        <authorList>
            <person name="Maier C."/>
            <person name="Huptas C."/>
            <person name="von Neubeck M."/>
            <person name="Scherer S."/>
            <person name="Wenning M."/>
            <person name="Lucking G."/>
        </authorList>
    </citation>
    <scope>NUCLEOTIDE SEQUENCE [LARGE SCALE GENOMIC DNA]</scope>
    <source>
        <strain evidence="1 2">G4779</strain>
    </source>
</reference>
<dbReference type="GO" id="GO:0006355">
    <property type="term" value="P:regulation of DNA-templated transcription"/>
    <property type="evidence" value="ECO:0007669"/>
    <property type="project" value="InterPro"/>
</dbReference>
<dbReference type="OrthoDB" id="7069187at2"/>
<dbReference type="Proteomes" id="UP000542111">
    <property type="component" value="Unassembled WGS sequence"/>
</dbReference>
<organism evidence="1 2">
    <name type="scientific">Pseudomonas gessardii</name>
    <dbReference type="NCBI Taxonomy" id="78544"/>
    <lineage>
        <taxon>Bacteria</taxon>
        <taxon>Pseudomonadati</taxon>
        <taxon>Pseudomonadota</taxon>
        <taxon>Gammaproteobacteria</taxon>
        <taxon>Pseudomonadales</taxon>
        <taxon>Pseudomonadaceae</taxon>
        <taxon>Pseudomonas</taxon>
    </lineage>
</organism>
<accession>A0A7Y1MU68</accession>
<dbReference type="EMBL" id="JAAQYP010000054">
    <property type="protein sequence ID" value="NNA98365.1"/>
    <property type="molecule type" value="Genomic_DNA"/>
</dbReference>
<dbReference type="Pfam" id="PF09274">
    <property type="entry name" value="ParG"/>
    <property type="match status" value="1"/>
</dbReference>
<dbReference type="GeneID" id="55537532"/>
<dbReference type="AlphaFoldDB" id="A0A7Y1MU68"/>